<dbReference type="GO" id="GO:0003676">
    <property type="term" value="F:nucleic acid binding"/>
    <property type="evidence" value="ECO:0007669"/>
    <property type="project" value="InterPro"/>
</dbReference>
<dbReference type="InterPro" id="IPR036397">
    <property type="entry name" value="RNaseH_sf"/>
</dbReference>
<dbReference type="PANTHER" id="PTHR47723">
    <property type="entry name" value="OS05G0353850 PROTEIN"/>
    <property type="match status" value="1"/>
</dbReference>
<dbReference type="GO" id="GO:0004523">
    <property type="term" value="F:RNA-DNA hybrid ribonuclease activity"/>
    <property type="evidence" value="ECO:0007669"/>
    <property type="project" value="InterPro"/>
</dbReference>
<name>A0A9W7H967_HIBTR</name>
<organism evidence="2 3">
    <name type="scientific">Hibiscus trionum</name>
    <name type="common">Flower of an hour</name>
    <dbReference type="NCBI Taxonomy" id="183268"/>
    <lineage>
        <taxon>Eukaryota</taxon>
        <taxon>Viridiplantae</taxon>
        <taxon>Streptophyta</taxon>
        <taxon>Embryophyta</taxon>
        <taxon>Tracheophyta</taxon>
        <taxon>Spermatophyta</taxon>
        <taxon>Magnoliopsida</taxon>
        <taxon>eudicotyledons</taxon>
        <taxon>Gunneridae</taxon>
        <taxon>Pentapetalae</taxon>
        <taxon>rosids</taxon>
        <taxon>malvids</taxon>
        <taxon>Malvales</taxon>
        <taxon>Malvaceae</taxon>
        <taxon>Malvoideae</taxon>
        <taxon>Hibiscus</taxon>
    </lineage>
</organism>
<dbReference type="Pfam" id="PF13456">
    <property type="entry name" value="RVT_3"/>
    <property type="match status" value="1"/>
</dbReference>
<dbReference type="InterPro" id="IPR044730">
    <property type="entry name" value="RNase_H-like_dom_plant"/>
</dbReference>
<dbReference type="InterPro" id="IPR053151">
    <property type="entry name" value="RNase_H-like"/>
</dbReference>
<gene>
    <name evidence="2" type="ORF">HRI_000969600</name>
</gene>
<dbReference type="CDD" id="cd06222">
    <property type="entry name" value="RNase_H_like"/>
    <property type="match status" value="1"/>
</dbReference>
<keyword evidence="3" id="KW-1185">Reference proteome</keyword>
<evidence type="ECO:0000259" key="1">
    <source>
        <dbReference type="PROSITE" id="PS50879"/>
    </source>
</evidence>
<accession>A0A9W7H967</accession>
<dbReference type="EMBL" id="BSYR01000010">
    <property type="protein sequence ID" value="GMI73003.1"/>
    <property type="molecule type" value="Genomic_DNA"/>
</dbReference>
<proteinExistence type="predicted"/>
<dbReference type="PROSITE" id="PS50879">
    <property type="entry name" value="RNASE_H_1"/>
    <property type="match status" value="1"/>
</dbReference>
<evidence type="ECO:0000313" key="2">
    <source>
        <dbReference type="EMBL" id="GMI73003.1"/>
    </source>
</evidence>
<dbReference type="OrthoDB" id="980495at2759"/>
<dbReference type="InterPro" id="IPR002156">
    <property type="entry name" value="RNaseH_domain"/>
</dbReference>
<protein>
    <recommendedName>
        <fullName evidence="1">RNase H type-1 domain-containing protein</fullName>
    </recommendedName>
</protein>
<dbReference type="Gene3D" id="3.30.420.10">
    <property type="entry name" value="Ribonuclease H-like superfamily/Ribonuclease H"/>
    <property type="match status" value="1"/>
</dbReference>
<dbReference type="PANTHER" id="PTHR47723:SF19">
    <property type="entry name" value="POLYNUCLEOTIDYL TRANSFERASE, RIBONUCLEASE H-LIKE SUPERFAMILY PROTEIN"/>
    <property type="match status" value="1"/>
</dbReference>
<reference evidence="2" key="1">
    <citation type="submission" date="2023-05" db="EMBL/GenBank/DDBJ databases">
        <title>Genome and transcriptome analyses reveal genes involved in the formation of fine ridges on petal epidermal cells in Hibiscus trionum.</title>
        <authorList>
            <person name="Koshimizu S."/>
            <person name="Masuda S."/>
            <person name="Ishii T."/>
            <person name="Shirasu K."/>
            <person name="Hoshino A."/>
            <person name="Arita M."/>
        </authorList>
    </citation>
    <scope>NUCLEOTIDE SEQUENCE</scope>
    <source>
        <strain evidence="2">Hamamatsu line</strain>
    </source>
</reference>
<dbReference type="AlphaFoldDB" id="A0A9W7H967"/>
<feature type="domain" description="RNase H type-1" evidence="1">
    <location>
        <begin position="94"/>
        <end position="223"/>
    </location>
</feature>
<sequence length="247" mass="27395">MPFDEWMVGNLTDSSRSCSPEDKWNILFTVICWMLWKTRCSNIFNNSNGRFWDVVAEARRLRDECVSDAPTGGVVAGVNDGQGVSVKERWKLPMHGRVKVNVDGAVRGPSKVASIGGVFRDSNGSWILGFARNIGSCTALMAELWAAHDALVLAWERGFRYVDVETDNKTSAAILNIEIVILLENDLVQRLRKLVLQDWSLSVKFIHREANMVADKLASLAQSRHLCEMVFGSPPSEVVSLLAADTA</sequence>
<dbReference type="Proteomes" id="UP001165190">
    <property type="component" value="Unassembled WGS sequence"/>
</dbReference>
<evidence type="ECO:0000313" key="3">
    <source>
        <dbReference type="Proteomes" id="UP001165190"/>
    </source>
</evidence>
<dbReference type="InterPro" id="IPR012337">
    <property type="entry name" value="RNaseH-like_sf"/>
</dbReference>
<comment type="caution">
    <text evidence="2">The sequence shown here is derived from an EMBL/GenBank/DDBJ whole genome shotgun (WGS) entry which is preliminary data.</text>
</comment>
<dbReference type="SUPFAM" id="SSF53098">
    <property type="entry name" value="Ribonuclease H-like"/>
    <property type="match status" value="1"/>
</dbReference>